<dbReference type="InterPro" id="IPR029044">
    <property type="entry name" value="Nucleotide-diphossugar_trans"/>
</dbReference>
<dbReference type="STRING" id="909613.UO65_2310"/>
<comment type="caution">
    <text evidence="5">The sequence shown here is derived from an EMBL/GenBank/DDBJ whole genome shotgun (WGS) entry which is preliminary data.</text>
</comment>
<comment type="pathway">
    <text evidence="1">Cell wall biogenesis; cell wall polysaccharide biosynthesis.</text>
</comment>
<protein>
    <recommendedName>
        <fullName evidence="7">Galactosyltransferase C-terminal domain-containing protein</fullName>
    </recommendedName>
</protein>
<comment type="similarity">
    <text evidence="2">Belongs to the glycosyltransferase 2 family.</text>
</comment>
<evidence type="ECO:0000256" key="3">
    <source>
        <dbReference type="ARBA" id="ARBA00022676"/>
    </source>
</evidence>
<dbReference type="PANTHER" id="PTHR43179:SF12">
    <property type="entry name" value="GALACTOFURANOSYLTRANSFERASE GLFT2"/>
    <property type="match status" value="1"/>
</dbReference>
<dbReference type="EMBL" id="AYXG01000081">
    <property type="protein sequence ID" value="EWC62323.1"/>
    <property type="molecule type" value="Genomic_DNA"/>
</dbReference>
<accession>W7IPJ6</accession>
<evidence type="ECO:0000256" key="1">
    <source>
        <dbReference type="ARBA" id="ARBA00004776"/>
    </source>
</evidence>
<dbReference type="Gene3D" id="3.90.550.10">
    <property type="entry name" value="Spore Coat Polysaccharide Biosynthesis Protein SpsA, Chain A"/>
    <property type="match status" value="1"/>
</dbReference>
<evidence type="ECO:0000256" key="2">
    <source>
        <dbReference type="ARBA" id="ARBA00006739"/>
    </source>
</evidence>
<keyword evidence="3" id="KW-0328">Glycosyltransferase</keyword>
<keyword evidence="4" id="KW-0808">Transferase</keyword>
<dbReference type="eggNOG" id="COG1216">
    <property type="taxonomic scope" value="Bacteria"/>
</dbReference>
<gene>
    <name evidence="5" type="ORF">UO65_2310</name>
</gene>
<reference evidence="5 6" key="1">
    <citation type="journal article" date="2014" name="Genome Announc.">
        <title>Draft Genome Sequence of the Antitrypanosomally Active Sponge-Associated Bacterium Actinokineospora sp. Strain EG49.</title>
        <authorList>
            <person name="Harjes J."/>
            <person name="Ryu T."/>
            <person name="Abdelmohsen U.R."/>
            <person name="Moitinho-Silva L."/>
            <person name="Horn H."/>
            <person name="Ravasi T."/>
            <person name="Hentschel U."/>
        </authorList>
    </citation>
    <scope>NUCLEOTIDE SEQUENCE [LARGE SCALE GENOMIC DNA]</scope>
    <source>
        <strain evidence="5 6">EG49</strain>
    </source>
</reference>
<proteinExistence type="inferred from homology"/>
<dbReference type="Proteomes" id="UP000019277">
    <property type="component" value="Unassembled WGS sequence"/>
</dbReference>
<dbReference type="PATRIC" id="fig|909613.9.peg.2316"/>
<dbReference type="CDD" id="cd00761">
    <property type="entry name" value="Glyco_tranf_GTA_type"/>
    <property type="match status" value="1"/>
</dbReference>
<name>W7IPJ6_9PSEU</name>
<dbReference type="GO" id="GO:0016757">
    <property type="term" value="F:glycosyltransferase activity"/>
    <property type="evidence" value="ECO:0007669"/>
    <property type="project" value="UniProtKB-KW"/>
</dbReference>
<evidence type="ECO:0000313" key="6">
    <source>
        <dbReference type="Proteomes" id="UP000019277"/>
    </source>
</evidence>
<evidence type="ECO:0000256" key="4">
    <source>
        <dbReference type="ARBA" id="ARBA00022679"/>
    </source>
</evidence>
<organism evidence="5 6">
    <name type="scientific">Actinokineospora spheciospongiae</name>
    <dbReference type="NCBI Taxonomy" id="909613"/>
    <lineage>
        <taxon>Bacteria</taxon>
        <taxon>Bacillati</taxon>
        <taxon>Actinomycetota</taxon>
        <taxon>Actinomycetes</taxon>
        <taxon>Pseudonocardiales</taxon>
        <taxon>Pseudonocardiaceae</taxon>
        <taxon>Actinokineospora</taxon>
    </lineage>
</organism>
<sequence length="273" mass="29330">MVSRTAVVTITRGRAGHLALQCRGLAADPPDLHVVVGMGERPEPPVVPGCEQVVVVLPDHGGPLPLAAARNRGADEALGAGAEVLVFLDVDCIPGPRAVSRYREAVSAATGPALFCGPVAYLPPPPPEGYPATGLAALAPPHPGRPAPDDGVLLRDDRFELFWSLSFGVSAESWRSWGGFHEGYRGYGAEDTDFALTAAAAGARLYWLGGADAHHQYHPPTRETPARAAEMVHNSHLFRRRHGYWPMRDWLHDLARDGLVDFDPDADVLRLRG</sequence>
<evidence type="ECO:0000313" key="5">
    <source>
        <dbReference type="EMBL" id="EWC62323.1"/>
    </source>
</evidence>
<dbReference type="AlphaFoldDB" id="W7IPJ6"/>
<dbReference type="PANTHER" id="PTHR43179">
    <property type="entry name" value="RHAMNOSYLTRANSFERASE WBBL"/>
    <property type="match status" value="1"/>
</dbReference>
<keyword evidence="6" id="KW-1185">Reference proteome</keyword>
<dbReference type="SUPFAM" id="SSF53448">
    <property type="entry name" value="Nucleotide-diphospho-sugar transferases"/>
    <property type="match status" value="1"/>
</dbReference>
<evidence type="ECO:0008006" key="7">
    <source>
        <dbReference type="Google" id="ProtNLM"/>
    </source>
</evidence>